<dbReference type="PANTHER" id="PTHR30566">
    <property type="entry name" value="YNAI-RELATED MECHANOSENSITIVE ION CHANNEL"/>
    <property type="match status" value="1"/>
</dbReference>
<keyword evidence="2 5" id="KW-0812">Transmembrane</keyword>
<feature type="transmembrane region" description="Helical" evidence="5">
    <location>
        <begin position="44"/>
        <end position="61"/>
    </location>
</feature>
<dbReference type="InterPro" id="IPR010920">
    <property type="entry name" value="LSM_dom_sf"/>
</dbReference>
<dbReference type="Gene3D" id="1.10.287.1260">
    <property type="match status" value="1"/>
</dbReference>
<dbReference type="Gene3D" id="2.30.30.60">
    <property type="match status" value="1"/>
</dbReference>
<proteinExistence type="predicted"/>
<reference evidence="7 8" key="1">
    <citation type="submission" date="2016-11" db="EMBL/GenBank/DDBJ databases">
        <authorList>
            <person name="Jaros S."/>
            <person name="Januszkiewicz K."/>
            <person name="Wedrychowicz H."/>
        </authorList>
    </citation>
    <scope>NUCLEOTIDE SEQUENCE [LARGE SCALE GENOMIC DNA]</scope>
    <source>
        <strain evidence="7 8">DSM 27063</strain>
    </source>
</reference>
<dbReference type="PANTHER" id="PTHR30566:SF25">
    <property type="entry name" value="INNER MEMBRANE PROTEIN"/>
    <property type="match status" value="1"/>
</dbReference>
<feature type="domain" description="Mechanosensitive ion channel MscS" evidence="6">
    <location>
        <begin position="138"/>
        <end position="203"/>
    </location>
</feature>
<dbReference type="Pfam" id="PF00924">
    <property type="entry name" value="MS_channel_2nd"/>
    <property type="match status" value="1"/>
</dbReference>
<dbReference type="SUPFAM" id="SSF50182">
    <property type="entry name" value="Sm-like ribonucleoproteins"/>
    <property type="match status" value="1"/>
</dbReference>
<gene>
    <name evidence="7" type="ORF">SAMN05444280_101234</name>
</gene>
<evidence type="ECO:0000256" key="4">
    <source>
        <dbReference type="ARBA" id="ARBA00023136"/>
    </source>
</evidence>
<dbReference type="EMBL" id="FQZE01000001">
    <property type="protein sequence ID" value="SHI36868.1"/>
    <property type="molecule type" value="Genomic_DNA"/>
</dbReference>
<keyword evidence="3 5" id="KW-1133">Transmembrane helix</keyword>
<feature type="transmembrane region" description="Helical" evidence="5">
    <location>
        <begin position="88"/>
        <end position="109"/>
    </location>
</feature>
<keyword evidence="4 5" id="KW-0472">Membrane</keyword>
<dbReference type="Proteomes" id="UP000184050">
    <property type="component" value="Unassembled WGS sequence"/>
</dbReference>
<keyword evidence="8" id="KW-1185">Reference proteome</keyword>
<organism evidence="7 8">
    <name type="scientific">Tangfeifania diversioriginum</name>
    <dbReference type="NCBI Taxonomy" id="1168035"/>
    <lineage>
        <taxon>Bacteria</taxon>
        <taxon>Pseudomonadati</taxon>
        <taxon>Bacteroidota</taxon>
        <taxon>Bacteroidia</taxon>
        <taxon>Marinilabiliales</taxon>
        <taxon>Prolixibacteraceae</taxon>
        <taxon>Tangfeifania</taxon>
    </lineage>
</organism>
<evidence type="ECO:0000259" key="6">
    <source>
        <dbReference type="Pfam" id="PF00924"/>
    </source>
</evidence>
<comment type="subcellular location">
    <subcellularLocation>
        <location evidence="1">Membrane</location>
    </subcellularLocation>
</comment>
<dbReference type="GO" id="GO:0016020">
    <property type="term" value="C:membrane"/>
    <property type="evidence" value="ECO:0007669"/>
    <property type="project" value="UniProtKB-SubCell"/>
</dbReference>
<dbReference type="InterPro" id="IPR023408">
    <property type="entry name" value="MscS_beta-dom_sf"/>
</dbReference>
<accession>A0A1M6AKL7</accession>
<dbReference type="OrthoDB" id="9792218at2"/>
<sequence length="321" mass="36929">MKYLKRFVMPVLLLLAGIFLKYFLKELDISDDEFVSSFKRVGSILLIVSLSWAAIAFIRIIKQIFLEKYDVSKENNLRSRKFQTQFNILERILVFLIVLISIGLILMLFDEVKRIGISLFASAGVAGVIIGLAAQRVIGAVLAGIQIAIAQPIRLDDVVVIEGEWGRIEEITLTYVVVRIWDQRRLVVPSTYFFEKTFQNWTRTSAEIMGTVFIYTDYHVSFDALRKELTRLLESTPLWDKRVNVLQVTDAKQNSVEVRALMSAKDSGTAWDLRVFIREKLIEFLQKNYPESLPRTRVLIEGKENILKDEVDQTENSAEKE</sequence>
<dbReference type="GO" id="GO:0008381">
    <property type="term" value="F:mechanosensitive monoatomic ion channel activity"/>
    <property type="evidence" value="ECO:0007669"/>
    <property type="project" value="UniProtKB-ARBA"/>
</dbReference>
<evidence type="ECO:0000313" key="7">
    <source>
        <dbReference type="EMBL" id="SHI36868.1"/>
    </source>
</evidence>
<evidence type="ECO:0000313" key="8">
    <source>
        <dbReference type="Proteomes" id="UP000184050"/>
    </source>
</evidence>
<protein>
    <submittedName>
        <fullName evidence="7">Small-conductance mechanosensitive channel</fullName>
    </submittedName>
</protein>
<feature type="transmembrane region" description="Helical" evidence="5">
    <location>
        <begin position="115"/>
        <end position="134"/>
    </location>
</feature>
<dbReference type="RefSeq" id="WP_073164382.1">
    <property type="nucleotide sequence ID" value="NZ_FQZE01000001.1"/>
</dbReference>
<evidence type="ECO:0000256" key="1">
    <source>
        <dbReference type="ARBA" id="ARBA00004370"/>
    </source>
</evidence>
<dbReference type="InterPro" id="IPR006685">
    <property type="entry name" value="MscS_channel_2nd"/>
</dbReference>
<evidence type="ECO:0000256" key="3">
    <source>
        <dbReference type="ARBA" id="ARBA00022989"/>
    </source>
</evidence>
<name>A0A1M6AKL7_9BACT</name>
<evidence type="ECO:0000256" key="5">
    <source>
        <dbReference type="SAM" id="Phobius"/>
    </source>
</evidence>
<feature type="transmembrane region" description="Helical" evidence="5">
    <location>
        <begin position="7"/>
        <end position="24"/>
    </location>
</feature>
<dbReference type="AlphaFoldDB" id="A0A1M6AKL7"/>
<evidence type="ECO:0000256" key="2">
    <source>
        <dbReference type="ARBA" id="ARBA00022692"/>
    </source>
</evidence>
<dbReference type="STRING" id="1168035.SAMN05444280_101234"/>